<dbReference type="SMART" id="SM00034">
    <property type="entry name" value="CLECT"/>
    <property type="match status" value="1"/>
</dbReference>
<dbReference type="AlphaFoldDB" id="A0A8S3R5E5"/>
<dbReference type="InterPro" id="IPR050111">
    <property type="entry name" value="C-type_lectin/snaclec_domain"/>
</dbReference>
<reference evidence="2" key="1">
    <citation type="submission" date="2021-03" db="EMBL/GenBank/DDBJ databases">
        <authorList>
            <person name="Bekaert M."/>
        </authorList>
    </citation>
    <scope>NUCLEOTIDE SEQUENCE</scope>
</reference>
<protein>
    <recommendedName>
        <fullName evidence="1">C-type lectin domain-containing protein</fullName>
    </recommendedName>
</protein>
<evidence type="ECO:0000313" key="3">
    <source>
        <dbReference type="Proteomes" id="UP000683360"/>
    </source>
</evidence>
<sequence length="166" mass="19086">MIVALQITGIPQKNVVLEHRTDAMHPLYTHMAGSYLEEVESTRTRCFIILGDTKKWSDAQDFCDSFRMRLATVSSSNENEFLKSLTNYPNGIWLGGSDSLSEGTWRWNKPTRDMTFYDWGRVLFVPQPNGYIISNCLSYFNCDPLATSYEWVDEPCSVSNPFLCER</sequence>
<accession>A0A8S3R5E5</accession>
<dbReference type="PROSITE" id="PS50041">
    <property type="entry name" value="C_TYPE_LECTIN_2"/>
    <property type="match status" value="1"/>
</dbReference>
<dbReference type="InterPro" id="IPR001304">
    <property type="entry name" value="C-type_lectin-like"/>
</dbReference>
<dbReference type="PANTHER" id="PTHR22803">
    <property type="entry name" value="MANNOSE, PHOSPHOLIPASE, LECTIN RECEPTOR RELATED"/>
    <property type="match status" value="1"/>
</dbReference>
<keyword evidence="3" id="KW-1185">Reference proteome</keyword>
<organism evidence="2 3">
    <name type="scientific">Mytilus edulis</name>
    <name type="common">Blue mussel</name>
    <dbReference type="NCBI Taxonomy" id="6550"/>
    <lineage>
        <taxon>Eukaryota</taxon>
        <taxon>Metazoa</taxon>
        <taxon>Spiralia</taxon>
        <taxon>Lophotrochozoa</taxon>
        <taxon>Mollusca</taxon>
        <taxon>Bivalvia</taxon>
        <taxon>Autobranchia</taxon>
        <taxon>Pteriomorphia</taxon>
        <taxon>Mytilida</taxon>
        <taxon>Mytiloidea</taxon>
        <taxon>Mytilidae</taxon>
        <taxon>Mytilinae</taxon>
        <taxon>Mytilus</taxon>
    </lineage>
</organism>
<dbReference type="Gene3D" id="3.10.100.10">
    <property type="entry name" value="Mannose-Binding Protein A, subunit A"/>
    <property type="match status" value="1"/>
</dbReference>
<proteinExistence type="predicted"/>
<dbReference type="InterPro" id="IPR016186">
    <property type="entry name" value="C-type_lectin-like/link_sf"/>
</dbReference>
<dbReference type="SUPFAM" id="SSF56436">
    <property type="entry name" value="C-type lectin-like"/>
    <property type="match status" value="1"/>
</dbReference>
<dbReference type="CDD" id="cd00037">
    <property type="entry name" value="CLECT"/>
    <property type="match status" value="1"/>
</dbReference>
<dbReference type="Pfam" id="PF00059">
    <property type="entry name" value="Lectin_C"/>
    <property type="match status" value="1"/>
</dbReference>
<comment type="caution">
    <text evidence="2">The sequence shown here is derived from an EMBL/GenBank/DDBJ whole genome shotgun (WGS) entry which is preliminary data.</text>
</comment>
<feature type="domain" description="C-type lectin" evidence="1">
    <location>
        <begin position="42"/>
        <end position="165"/>
    </location>
</feature>
<dbReference type="Proteomes" id="UP000683360">
    <property type="component" value="Unassembled WGS sequence"/>
</dbReference>
<gene>
    <name evidence="2" type="ORF">MEDL_17388</name>
</gene>
<evidence type="ECO:0000313" key="2">
    <source>
        <dbReference type="EMBL" id="CAG2202879.1"/>
    </source>
</evidence>
<evidence type="ECO:0000259" key="1">
    <source>
        <dbReference type="PROSITE" id="PS50041"/>
    </source>
</evidence>
<dbReference type="EMBL" id="CAJPWZ010000901">
    <property type="protein sequence ID" value="CAG2202879.1"/>
    <property type="molecule type" value="Genomic_DNA"/>
</dbReference>
<dbReference type="OrthoDB" id="7747825at2759"/>
<dbReference type="InterPro" id="IPR016187">
    <property type="entry name" value="CTDL_fold"/>
</dbReference>
<name>A0A8S3R5E5_MYTED</name>